<dbReference type="OrthoDB" id="2303508at2759"/>
<dbReference type="EMBL" id="JEMT01029336">
    <property type="protein sequence ID" value="EXX52246.1"/>
    <property type="molecule type" value="Genomic_DNA"/>
</dbReference>
<comment type="caution">
    <text evidence="1">The sequence shown here is derived from an EMBL/GenBank/DDBJ whole genome shotgun (WGS) entry which is preliminary data.</text>
</comment>
<reference evidence="1 3" key="1">
    <citation type="submission" date="2014-02" db="EMBL/GenBank/DDBJ databases">
        <title>Single nucleus genome sequencing reveals high similarity among nuclei of an endomycorrhizal fungus.</title>
        <authorList>
            <person name="Lin K."/>
            <person name="Geurts R."/>
            <person name="Zhang Z."/>
            <person name="Limpens E."/>
            <person name="Saunders D.G."/>
            <person name="Mu D."/>
            <person name="Pang E."/>
            <person name="Cao H."/>
            <person name="Cha H."/>
            <person name="Lin T."/>
            <person name="Zhou Q."/>
            <person name="Shang Y."/>
            <person name="Li Y."/>
            <person name="Ivanov S."/>
            <person name="Sharma T."/>
            <person name="Velzen R.V."/>
            <person name="Ruijter N.D."/>
            <person name="Aanen D.K."/>
            <person name="Win J."/>
            <person name="Kamoun S."/>
            <person name="Bisseling T."/>
            <person name="Huang S."/>
        </authorList>
    </citation>
    <scope>NUCLEOTIDE SEQUENCE [LARGE SCALE GENOMIC DNA]</scope>
    <source>
        <strain evidence="1">DAOM 197198w</strain>
        <strain evidence="3">DAOM197198w</strain>
    </source>
</reference>
<dbReference type="EMBL" id="JEMT01004733">
    <property type="protein sequence ID" value="EXX79248.1"/>
    <property type="molecule type" value="Genomic_DNA"/>
</dbReference>
<keyword evidence="3" id="KW-1185">Reference proteome</keyword>
<evidence type="ECO:0000313" key="2">
    <source>
        <dbReference type="EMBL" id="EXX79248.1"/>
    </source>
</evidence>
<organism evidence="1 3">
    <name type="scientific">Rhizophagus irregularis (strain DAOM 197198w)</name>
    <name type="common">Glomus intraradices</name>
    <dbReference type="NCBI Taxonomy" id="1432141"/>
    <lineage>
        <taxon>Eukaryota</taxon>
        <taxon>Fungi</taxon>
        <taxon>Fungi incertae sedis</taxon>
        <taxon>Mucoromycota</taxon>
        <taxon>Glomeromycotina</taxon>
        <taxon>Glomeromycetes</taxon>
        <taxon>Glomerales</taxon>
        <taxon>Glomeraceae</taxon>
        <taxon>Rhizophagus</taxon>
    </lineage>
</organism>
<name>A0A015JYM6_RHIIW</name>
<accession>A0A015JYM6</accession>
<sequence length="97" mass="10982">MISGYKHYIGGYIPPANSSNRAIIADCHSTVISWICSARLFNHYVLLGGDLNVDYDHFMTQISANHPGSSPMNPLFKIFHEQQFDDLCEIDRDSLHL</sequence>
<dbReference type="HOGENOM" id="CLU_2347804_0_0_1"/>
<dbReference type="Proteomes" id="UP000022910">
    <property type="component" value="Unassembled WGS sequence"/>
</dbReference>
<dbReference type="AlphaFoldDB" id="A0A015JYM6"/>
<protein>
    <submittedName>
        <fullName evidence="1">Uncharacterized protein</fullName>
    </submittedName>
</protein>
<gene>
    <name evidence="2" type="ORF">RirG_007470</name>
    <name evidence="1" type="ORF">RirG_254720</name>
</gene>
<proteinExistence type="predicted"/>
<evidence type="ECO:0000313" key="1">
    <source>
        <dbReference type="EMBL" id="EXX52246.1"/>
    </source>
</evidence>
<evidence type="ECO:0000313" key="3">
    <source>
        <dbReference type="Proteomes" id="UP000022910"/>
    </source>
</evidence>